<keyword evidence="6" id="KW-1185">Reference proteome</keyword>
<dbReference type="PRINTS" id="PR00032">
    <property type="entry name" value="HTHARAC"/>
</dbReference>
<name>A0A329MM62_9BACL</name>
<dbReference type="PROSITE" id="PS01124">
    <property type="entry name" value="HTH_ARAC_FAMILY_2"/>
    <property type="match status" value="1"/>
</dbReference>
<accession>A0A329MM62</accession>
<keyword evidence="2" id="KW-0238">DNA-binding</keyword>
<dbReference type="PANTHER" id="PTHR43280">
    <property type="entry name" value="ARAC-FAMILY TRANSCRIPTIONAL REGULATOR"/>
    <property type="match status" value="1"/>
</dbReference>
<dbReference type="PROSITE" id="PS00041">
    <property type="entry name" value="HTH_ARAC_FAMILY_1"/>
    <property type="match status" value="1"/>
</dbReference>
<dbReference type="Pfam" id="PF12833">
    <property type="entry name" value="HTH_18"/>
    <property type="match status" value="1"/>
</dbReference>
<evidence type="ECO:0000313" key="5">
    <source>
        <dbReference type="EMBL" id="RAV20702.1"/>
    </source>
</evidence>
<dbReference type="InterPro" id="IPR009057">
    <property type="entry name" value="Homeodomain-like_sf"/>
</dbReference>
<dbReference type="InterPro" id="IPR018062">
    <property type="entry name" value="HTH_AraC-typ_CS"/>
</dbReference>
<reference evidence="5 6" key="1">
    <citation type="journal article" date="2009" name="Int. J. Syst. Evol. Microbiol.">
        <title>Paenibacillus contaminans sp. nov., isolated from a contaminated laboratory plate.</title>
        <authorList>
            <person name="Chou J.H."/>
            <person name="Lee J.H."/>
            <person name="Lin M.C."/>
            <person name="Chang P.S."/>
            <person name="Arun A.B."/>
            <person name="Young C.C."/>
            <person name="Chen W.M."/>
        </authorList>
    </citation>
    <scope>NUCLEOTIDE SEQUENCE [LARGE SCALE GENOMIC DNA]</scope>
    <source>
        <strain evidence="5 6">CKOBP-6</strain>
    </source>
</reference>
<sequence>MITLHSVHFDDRIPNWSTRTENLTYNIMVLVLDGTVSYRLNEKLVGAEKGDFLLLPAGTSRSAQNTDTPHQKLTALFYTDGNDSGHKQLPIRPLKLKIKDFDYVHRRFFMLYQETLEKKPYFESYCISILTEILSLANRQSETADAPPSKVLLAHKMQQALHTRYRERIQTEELARLTNRSPNYSITIFKEVIGVTPLDYVHELRIKEACRLLTESTIGVAEISDYLGFYDTSHFYRIFKKITGLSPSAYAERTNRPST</sequence>
<dbReference type="SMART" id="SM00342">
    <property type="entry name" value="HTH_ARAC"/>
    <property type="match status" value="1"/>
</dbReference>
<dbReference type="EMBL" id="QMFB01000007">
    <property type="protein sequence ID" value="RAV20702.1"/>
    <property type="molecule type" value="Genomic_DNA"/>
</dbReference>
<dbReference type="PANTHER" id="PTHR43280:SF2">
    <property type="entry name" value="HTH-TYPE TRANSCRIPTIONAL REGULATOR EXSA"/>
    <property type="match status" value="1"/>
</dbReference>
<evidence type="ECO:0000313" key="6">
    <source>
        <dbReference type="Proteomes" id="UP000250369"/>
    </source>
</evidence>
<keyword evidence="3" id="KW-0804">Transcription</keyword>
<dbReference type="Gene3D" id="1.10.10.60">
    <property type="entry name" value="Homeodomain-like"/>
    <property type="match status" value="2"/>
</dbReference>
<dbReference type="SUPFAM" id="SSF51215">
    <property type="entry name" value="Regulatory protein AraC"/>
    <property type="match status" value="1"/>
</dbReference>
<evidence type="ECO:0000256" key="3">
    <source>
        <dbReference type="ARBA" id="ARBA00023163"/>
    </source>
</evidence>
<comment type="caution">
    <text evidence="5">The sequence shown here is derived from an EMBL/GenBank/DDBJ whole genome shotgun (WGS) entry which is preliminary data.</text>
</comment>
<proteinExistence type="predicted"/>
<gene>
    <name evidence="5" type="ORF">DQG23_14435</name>
</gene>
<dbReference type="InterPro" id="IPR018060">
    <property type="entry name" value="HTH_AraC"/>
</dbReference>
<evidence type="ECO:0000256" key="2">
    <source>
        <dbReference type="ARBA" id="ARBA00023125"/>
    </source>
</evidence>
<dbReference type="Gene3D" id="2.60.120.10">
    <property type="entry name" value="Jelly Rolls"/>
    <property type="match status" value="1"/>
</dbReference>
<dbReference type="InterPro" id="IPR014710">
    <property type="entry name" value="RmlC-like_jellyroll"/>
</dbReference>
<dbReference type="SUPFAM" id="SSF46689">
    <property type="entry name" value="Homeodomain-like"/>
    <property type="match status" value="1"/>
</dbReference>
<organism evidence="5 6">
    <name type="scientific">Paenibacillus contaminans</name>
    <dbReference type="NCBI Taxonomy" id="450362"/>
    <lineage>
        <taxon>Bacteria</taxon>
        <taxon>Bacillati</taxon>
        <taxon>Bacillota</taxon>
        <taxon>Bacilli</taxon>
        <taxon>Bacillales</taxon>
        <taxon>Paenibacillaceae</taxon>
        <taxon>Paenibacillus</taxon>
    </lineage>
</organism>
<dbReference type="InterPro" id="IPR037923">
    <property type="entry name" value="HTH-like"/>
</dbReference>
<dbReference type="InterPro" id="IPR020449">
    <property type="entry name" value="Tscrpt_reg_AraC-type_HTH"/>
</dbReference>
<evidence type="ECO:0000256" key="1">
    <source>
        <dbReference type="ARBA" id="ARBA00023015"/>
    </source>
</evidence>
<evidence type="ECO:0000259" key="4">
    <source>
        <dbReference type="PROSITE" id="PS01124"/>
    </source>
</evidence>
<protein>
    <submittedName>
        <fullName evidence="5">AraC family transcriptional regulator</fullName>
    </submittedName>
</protein>
<dbReference type="OrthoDB" id="345425at2"/>
<dbReference type="GO" id="GO:0003700">
    <property type="term" value="F:DNA-binding transcription factor activity"/>
    <property type="evidence" value="ECO:0007669"/>
    <property type="project" value="InterPro"/>
</dbReference>
<dbReference type="AlphaFoldDB" id="A0A329MM62"/>
<feature type="domain" description="HTH araC/xylS-type" evidence="4">
    <location>
        <begin position="155"/>
        <end position="253"/>
    </location>
</feature>
<dbReference type="Proteomes" id="UP000250369">
    <property type="component" value="Unassembled WGS sequence"/>
</dbReference>
<dbReference type="GO" id="GO:0043565">
    <property type="term" value="F:sequence-specific DNA binding"/>
    <property type="evidence" value="ECO:0007669"/>
    <property type="project" value="InterPro"/>
</dbReference>
<keyword evidence="1" id="KW-0805">Transcription regulation</keyword>
<dbReference type="RefSeq" id="WP_113031560.1">
    <property type="nucleotide sequence ID" value="NZ_QMFB01000007.1"/>
</dbReference>